<name>A0A267M8H7_LACJH</name>
<gene>
    <name evidence="2" type="ORF">A3Q24_03835</name>
</gene>
<organism evidence="2 3">
    <name type="scientific">Lactobacillus johnsonii</name>
    <dbReference type="NCBI Taxonomy" id="33959"/>
    <lineage>
        <taxon>Bacteria</taxon>
        <taxon>Bacillati</taxon>
        <taxon>Bacillota</taxon>
        <taxon>Bacilli</taxon>
        <taxon>Lactobacillales</taxon>
        <taxon>Lactobacillaceae</taxon>
        <taxon>Lactobacillus</taxon>
    </lineage>
</organism>
<comment type="caution">
    <text evidence="2">The sequence shown here is derived from an EMBL/GenBank/DDBJ whole genome shotgun (WGS) entry which is preliminary data.</text>
</comment>
<evidence type="ECO:0000259" key="1">
    <source>
        <dbReference type="Pfam" id="PF13349"/>
    </source>
</evidence>
<evidence type="ECO:0000313" key="2">
    <source>
        <dbReference type="EMBL" id="PAB55712.1"/>
    </source>
</evidence>
<dbReference type="AlphaFoldDB" id="A0A267M8H7"/>
<evidence type="ECO:0000313" key="3">
    <source>
        <dbReference type="Proteomes" id="UP000216008"/>
    </source>
</evidence>
<reference evidence="2 3" key="1">
    <citation type="submission" date="2017-05" db="EMBL/GenBank/DDBJ databases">
        <title>Lactobacillus johnsonii from commercial turkeys.</title>
        <authorList>
            <person name="Johnson T.J."/>
            <person name="Youmans B."/>
        </authorList>
    </citation>
    <scope>NUCLEOTIDE SEQUENCE [LARGE SCALE GENOMIC DNA]</scope>
    <source>
        <strain evidence="2 3">UMNLJ114</strain>
    </source>
</reference>
<accession>A0A267M8H7</accession>
<dbReference type="RefSeq" id="WP_095182710.1">
    <property type="nucleotide sequence ID" value="NZ_NIBD01000020.1"/>
</dbReference>
<proteinExistence type="predicted"/>
<dbReference type="Proteomes" id="UP000216008">
    <property type="component" value="Unassembled WGS sequence"/>
</dbReference>
<feature type="domain" description="DUF4097" evidence="1">
    <location>
        <begin position="99"/>
        <end position="342"/>
    </location>
</feature>
<sequence length="405" mass="45285">MIDEKLKEFFNKFPHIKENKPLQNTLSKKIKNLIKKEIQHGASQVEAEQKALLNLTDLDTMLSQLKSLEENDYVKYNDLFAKIFDSKLVNELKIKLNQIDEIHLNYRLGDILVLPTNSSQLIVHDFMSRDIENLHSTVEKVGNVLKITQGPRKLVGIFKNKTLLFLPKEFTSFLTIRSQSGDVYINKISNYCMVDVTAVSGDFLLAHSTLKRVQADLKSGDIVISNTSANVFHVNGHSGILSSNDVNAKEEISYHTISGNMKLENINTKNFFVDTKSGKIVVNRLTSENIDLVTDTGLMLLNNLTGSGNIKSDVGKINLSLAEKSKFNLSIQSKVGNISVNVPPAIFFKFKINTKKIGPTDFPLDAIIYGNDDYDKIEGYVGKEDSTNLIDISSKVGKVSIKNQN</sequence>
<dbReference type="Pfam" id="PF13349">
    <property type="entry name" value="DUF4097"/>
    <property type="match status" value="1"/>
</dbReference>
<dbReference type="EMBL" id="NIBD01000020">
    <property type="protein sequence ID" value="PAB55712.1"/>
    <property type="molecule type" value="Genomic_DNA"/>
</dbReference>
<dbReference type="InterPro" id="IPR025164">
    <property type="entry name" value="Toastrack_DUF4097"/>
</dbReference>
<protein>
    <recommendedName>
        <fullName evidence="1">DUF4097 domain-containing protein</fullName>
    </recommendedName>
</protein>